<name>A0A8X7PNB5_BRACI</name>
<dbReference type="Gene3D" id="3.40.50.2000">
    <property type="entry name" value="Glycogen Phosphorylase B"/>
    <property type="match status" value="1"/>
</dbReference>
<organism evidence="1 2">
    <name type="scientific">Brassica carinata</name>
    <name type="common">Ethiopian mustard</name>
    <name type="synonym">Abyssinian cabbage</name>
    <dbReference type="NCBI Taxonomy" id="52824"/>
    <lineage>
        <taxon>Eukaryota</taxon>
        <taxon>Viridiplantae</taxon>
        <taxon>Streptophyta</taxon>
        <taxon>Embryophyta</taxon>
        <taxon>Tracheophyta</taxon>
        <taxon>Spermatophyta</taxon>
        <taxon>Magnoliopsida</taxon>
        <taxon>eudicotyledons</taxon>
        <taxon>Gunneridae</taxon>
        <taxon>Pentapetalae</taxon>
        <taxon>rosids</taxon>
        <taxon>malvids</taxon>
        <taxon>Brassicales</taxon>
        <taxon>Brassicaceae</taxon>
        <taxon>Brassiceae</taxon>
        <taxon>Brassica</taxon>
    </lineage>
</organism>
<gene>
    <name evidence="1" type="ORF">Bca52824_084264</name>
</gene>
<sequence>MVYSSKPRLRFLALEQLFLINYGDPSFLSQTLPFYPPIRLAPTRLTLSSSTVCCLSERINHASTIKNDEDISGGLRVVISAGGTAGHLLGASHRRRAEIRRPARSNPLHRVPKQHGEHHRPLRRIRLLGDLHHSPRVQTPDRRRHRRTLLVCFAAAIMRLKLVIQEQDSIPGTTNWILSLFADTIFTPFNCTVTNLPKRAAAKCVVYGNPIRQALRRYVSKGAARVSFFGQWAELCRTRKLCLCLAGLWEQTLST</sequence>
<dbReference type="AlphaFoldDB" id="A0A8X7PNB5"/>
<keyword evidence="2" id="KW-1185">Reference proteome</keyword>
<dbReference type="EMBL" id="JAAMPC010000016">
    <property type="protein sequence ID" value="KAG2254128.1"/>
    <property type="molecule type" value="Genomic_DNA"/>
</dbReference>
<dbReference type="OrthoDB" id="20273at2759"/>
<reference evidence="1 2" key="1">
    <citation type="submission" date="2020-02" db="EMBL/GenBank/DDBJ databases">
        <authorList>
            <person name="Ma Q."/>
            <person name="Huang Y."/>
            <person name="Song X."/>
            <person name="Pei D."/>
        </authorList>
    </citation>
    <scope>NUCLEOTIDE SEQUENCE [LARGE SCALE GENOMIC DNA]</scope>
    <source>
        <strain evidence="1">Sxm20200214</strain>
        <tissue evidence="1">Leaf</tissue>
    </source>
</reference>
<protein>
    <submittedName>
        <fullName evidence="1">Uncharacterized protein</fullName>
    </submittedName>
</protein>
<dbReference type="Proteomes" id="UP000886595">
    <property type="component" value="Unassembled WGS sequence"/>
</dbReference>
<comment type="caution">
    <text evidence="1">The sequence shown here is derived from an EMBL/GenBank/DDBJ whole genome shotgun (WGS) entry which is preliminary data.</text>
</comment>
<proteinExistence type="predicted"/>
<evidence type="ECO:0000313" key="1">
    <source>
        <dbReference type="EMBL" id="KAG2254128.1"/>
    </source>
</evidence>
<evidence type="ECO:0000313" key="2">
    <source>
        <dbReference type="Proteomes" id="UP000886595"/>
    </source>
</evidence>
<dbReference type="PANTHER" id="PTHR21015:SF22">
    <property type="entry name" value="GLYCOSYLTRANSFERASE"/>
    <property type="match status" value="1"/>
</dbReference>
<accession>A0A8X7PNB5</accession>
<dbReference type="SUPFAM" id="SSF53756">
    <property type="entry name" value="UDP-Glycosyltransferase/glycogen phosphorylase"/>
    <property type="match status" value="1"/>
</dbReference>
<dbReference type="GO" id="GO:0016757">
    <property type="term" value="F:glycosyltransferase activity"/>
    <property type="evidence" value="ECO:0007669"/>
    <property type="project" value="TreeGrafter"/>
</dbReference>
<dbReference type="PANTHER" id="PTHR21015">
    <property type="entry name" value="UDP-N-ACETYLGLUCOSAMINE--N-ACETYLMURAMYL-(PENTAPEPTIDE) PYROPHOSPHORYL-UNDECAPRENOL N-ACETYLGLUCOSAMINE TRANSFERASE 1"/>
    <property type="match status" value="1"/>
</dbReference>